<sequence>MYTENQGNGYNNNCDCGDVQATNIVLAPKVECPVVVAPRAATVRIPVLIATANVEADVEACIDFPCHEDFHEIKRIKKNVFITQGRIIPLTFETGTQTTLGKLFLKGFVEKNIEYATADCVSCDKEVINGRIKSHTVKVPFQVATQIDITNIVINNRGPLTERTIFCDTSKERCCFDCDDGIKGRSFCESDFNEAVNFFQRPFVVLDSFRIFELDFNKEPEPLHKRCPDKDGYGYGDGYGDGKGDGDGYGYGDNHNDCEPKKKAVVFKKIEEKFVLFLCVRVLQNQFVRICPPTPPVC</sequence>
<evidence type="ECO:0000313" key="3">
    <source>
        <dbReference type="Proteomes" id="UP000679179"/>
    </source>
</evidence>
<dbReference type="EMBL" id="BOPZ01000018">
    <property type="protein sequence ID" value="GIM29515.1"/>
    <property type="molecule type" value="Genomic_DNA"/>
</dbReference>
<dbReference type="RefSeq" id="WP_212904209.1">
    <property type="nucleotide sequence ID" value="NZ_BOPZ01000018.1"/>
</dbReference>
<proteinExistence type="predicted"/>
<dbReference type="AlphaFoldDB" id="A0A919S1L3"/>
<keyword evidence="3" id="KW-1185">Reference proteome</keyword>
<evidence type="ECO:0000259" key="1">
    <source>
        <dbReference type="Pfam" id="PF25250"/>
    </source>
</evidence>
<dbReference type="Proteomes" id="UP000679179">
    <property type="component" value="Unassembled WGS sequence"/>
</dbReference>
<feature type="domain" description="DUF7852" evidence="1">
    <location>
        <begin position="41"/>
        <end position="119"/>
    </location>
</feature>
<dbReference type="NCBIfam" id="NF045794">
    <property type="entry name" value="CsxC_fam"/>
    <property type="match status" value="1"/>
</dbReference>
<dbReference type="InterPro" id="IPR057174">
    <property type="entry name" value="DUF7852"/>
</dbReference>
<name>A0A919S1L3_9CLOT</name>
<protein>
    <recommendedName>
        <fullName evidence="1">DUF7852 domain-containing protein</fullName>
    </recommendedName>
</protein>
<comment type="caution">
    <text evidence="2">The sequence shown here is derived from an EMBL/GenBank/DDBJ whole genome shotgun (WGS) entry which is preliminary data.</text>
</comment>
<dbReference type="Pfam" id="PF25250">
    <property type="entry name" value="DUF7852"/>
    <property type="match status" value="1"/>
</dbReference>
<dbReference type="InterPro" id="IPR054845">
    <property type="entry name" value="Exosporium_prot_C"/>
</dbReference>
<reference evidence="2" key="1">
    <citation type="submission" date="2021-03" db="EMBL/GenBank/DDBJ databases">
        <title>Taxonomic study of Clostridium polyendosporum from meadow-gley soil under rice.</title>
        <authorList>
            <person name="Kobayashi H."/>
            <person name="Tanizawa Y."/>
            <person name="Yagura M."/>
        </authorList>
    </citation>
    <scope>NUCLEOTIDE SEQUENCE</scope>
    <source>
        <strain evidence="2">JCM 30710</strain>
    </source>
</reference>
<accession>A0A919S1L3</accession>
<evidence type="ECO:0000313" key="2">
    <source>
        <dbReference type="EMBL" id="GIM29515.1"/>
    </source>
</evidence>
<organism evidence="2 3">
    <name type="scientific">Clostridium polyendosporum</name>
    <dbReference type="NCBI Taxonomy" id="69208"/>
    <lineage>
        <taxon>Bacteria</taxon>
        <taxon>Bacillati</taxon>
        <taxon>Bacillota</taxon>
        <taxon>Clostridia</taxon>
        <taxon>Eubacteriales</taxon>
        <taxon>Clostridiaceae</taxon>
        <taxon>Clostridium</taxon>
    </lineage>
</organism>
<gene>
    <name evidence="2" type="ORF">CPJCM30710_21810</name>
</gene>